<proteinExistence type="inferred from homology"/>
<dbReference type="PROSITE" id="PS51891">
    <property type="entry name" value="CENP_V_GFA"/>
    <property type="match status" value="1"/>
</dbReference>
<reference evidence="6 7" key="1">
    <citation type="submission" date="2021-05" db="EMBL/GenBank/DDBJ databases">
        <title>Roseococcus sp. XZZS9, whole genome shotgun sequencing project.</title>
        <authorList>
            <person name="Zhao G."/>
            <person name="Shen L."/>
        </authorList>
    </citation>
    <scope>NUCLEOTIDE SEQUENCE [LARGE SCALE GENOMIC DNA]</scope>
    <source>
        <strain evidence="6 7">XZZS9</strain>
    </source>
</reference>
<evidence type="ECO:0000256" key="3">
    <source>
        <dbReference type="ARBA" id="ARBA00022833"/>
    </source>
</evidence>
<dbReference type="RefSeq" id="WP_213669454.1">
    <property type="nucleotide sequence ID" value="NZ_JAHCDA010000001.1"/>
</dbReference>
<name>A0ABS5QD43_9PROT</name>
<evidence type="ECO:0000259" key="5">
    <source>
        <dbReference type="PROSITE" id="PS51891"/>
    </source>
</evidence>
<keyword evidence="7" id="KW-1185">Reference proteome</keyword>
<dbReference type="PANTHER" id="PTHR33337">
    <property type="entry name" value="GFA DOMAIN-CONTAINING PROTEIN"/>
    <property type="match status" value="1"/>
</dbReference>
<evidence type="ECO:0000256" key="4">
    <source>
        <dbReference type="ARBA" id="ARBA00023239"/>
    </source>
</evidence>
<comment type="similarity">
    <text evidence="1">Belongs to the Gfa family.</text>
</comment>
<evidence type="ECO:0000256" key="1">
    <source>
        <dbReference type="ARBA" id="ARBA00005495"/>
    </source>
</evidence>
<protein>
    <submittedName>
        <fullName evidence="6">GFA family protein</fullName>
    </submittedName>
</protein>
<keyword evidence="3" id="KW-0862">Zinc</keyword>
<organism evidence="6 7">
    <name type="scientific">Roseococcus pinisoli</name>
    <dbReference type="NCBI Taxonomy" id="2835040"/>
    <lineage>
        <taxon>Bacteria</taxon>
        <taxon>Pseudomonadati</taxon>
        <taxon>Pseudomonadota</taxon>
        <taxon>Alphaproteobacteria</taxon>
        <taxon>Acetobacterales</taxon>
        <taxon>Roseomonadaceae</taxon>
        <taxon>Roseococcus</taxon>
    </lineage>
</organism>
<evidence type="ECO:0000313" key="7">
    <source>
        <dbReference type="Proteomes" id="UP000766336"/>
    </source>
</evidence>
<evidence type="ECO:0000256" key="2">
    <source>
        <dbReference type="ARBA" id="ARBA00022723"/>
    </source>
</evidence>
<keyword evidence="4" id="KW-0456">Lyase</keyword>
<accession>A0ABS5QD43</accession>
<dbReference type="SUPFAM" id="SSF51316">
    <property type="entry name" value="Mss4-like"/>
    <property type="match status" value="1"/>
</dbReference>
<evidence type="ECO:0000313" key="6">
    <source>
        <dbReference type="EMBL" id="MBS7810862.1"/>
    </source>
</evidence>
<dbReference type="PANTHER" id="PTHR33337:SF40">
    <property type="entry name" value="CENP-V_GFA DOMAIN-CONTAINING PROTEIN-RELATED"/>
    <property type="match status" value="1"/>
</dbReference>
<dbReference type="InterPro" id="IPR011057">
    <property type="entry name" value="Mss4-like_sf"/>
</dbReference>
<keyword evidence="2" id="KW-0479">Metal-binding</keyword>
<feature type="domain" description="CENP-V/GFA" evidence="5">
    <location>
        <begin position="32"/>
        <end position="148"/>
    </location>
</feature>
<dbReference type="InterPro" id="IPR006913">
    <property type="entry name" value="CENP-V/GFA"/>
</dbReference>
<dbReference type="Proteomes" id="UP000766336">
    <property type="component" value="Unassembled WGS sequence"/>
</dbReference>
<comment type="caution">
    <text evidence="6">The sequence shown here is derived from an EMBL/GenBank/DDBJ whole genome shotgun (WGS) entry which is preliminary data.</text>
</comment>
<dbReference type="EMBL" id="JAHCDA010000001">
    <property type="protein sequence ID" value="MBS7810862.1"/>
    <property type="molecule type" value="Genomic_DNA"/>
</dbReference>
<dbReference type="Gene3D" id="3.90.1590.10">
    <property type="entry name" value="glutathione-dependent formaldehyde- activating enzyme (gfa)"/>
    <property type="match status" value="1"/>
</dbReference>
<sequence>MRLRSPGFSGPLGIATPFAQADPRQGRGMPMLTGSCLCGAVAYEVEAPPGPVIHCHCRTCRKAHGAAFSSVMPVPRDAFRWVRGAENLGEYESSPGKFRRFCRSCGSQVFAERVAKDQVLLRLGCLDTPVTERPVGHIWRSDAAPWYDPSDLLPEAPEGSFRPPVERS</sequence>
<dbReference type="Pfam" id="PF04828">
    <property type="entry name" value="GFA"/>
    <property type="match status" value="1"/>
</dbReference>
<gene>
    <name evidence="6" type="ORF">KHU32_07920</name>
</gene>